<proteinExistence type="predicted"/>
<reference evidence="1" key="3">
    <citation type="submission" date="2022-06" db="EMBL/GenBank/DDBJ databases">
        <title>Resources to Facilitate Use of the Altered Schaedler Flora (ASF) Mouse Model to Study Microbiome Function.</title>
        <authorList>
            <person name="Proctor A."/>
            <person name="Parvinroo S."/>
            <person name="Richie T."/>
            <person name="Jia X."/>
            <person name="Lee S.T.M."/>
            <person name="Karp P.D."/>
            <person name="Paley S."/>
            <person name="Kostic A.D."/>
            <person name="Pierre J.F."/>
            <person name="Wannemuehler M.J."/>
            <person name="Phillips G.J."/>
        </authorList>
    </citation>
    <scope>NUCLEOTIDE SEQUENCE</scope>
    <source>
        <strain evidence="1">ASF457</strain>
    </source>
</reference>
<gene>
    <name evidence="1" type="ORF">N508_002139</name>
</gene>
<accession>A0AA97LQU3</accession>
<dbReference type="KEGG" id="msch:N508_002139"/>
<dbReference type="RefSeq" id="WP_251930619.1">
    <property type="nucleotide sequence ID" value="NZ_CP097562.1"/>
</dbReference>
<organism evidence="1 2">
    <name type="scientific">Mucispirillum schaedleri ASF457</name>
    <dbReference type="NCBI Taxonomy" id="1379858"/>
    <lineage>
        <taxon>Bacteria</taxon>
        <taxon>Pseudomonadati</taxon>
        <taxon>Deferribacterota</taxon>
        <taxon>Deferribacteres</taxon>
        <taxon>Deferribacterales</taxon>
        <taxon>Mucispirillaceae</taxon>
        <taxon>Mucispirillum</taxon>
    </lineage>
</organism>
<dbReference type="AlphaFoldDB" id="A0AA97LQU3"/>
<dbReference type="EMBL" id="CP097562">
    <property type="protein sequence ID" value="USF25044.1"/>
    <property type="molecule type" value="Genomic_DNA"/>
</dbReference>
<keyword evidence="2" id="KW-1185">Reference proteome</keyword>
<dbReference type="Proteomes" id="UP000017429">
    <property type="component" value="Chromosome"/>
</dbReference>
<reference evidence="1" key="1">
    <citation type="journal article" date="2014" name="Genome Announc.">
        <title>Draft genome sequences of the altered schaedler flora, a defined bacterial community from gnotobiotic mice.</title>
        <authorList>
            <person name="Wannemuehler M.J."/>
            <person name="Overstreet A.M."/>
            <person name="Ward D.V."/>
            <person name="Phillips G.J."/>
        </authorList>
    </citation>
    <scope>NUCLEOTIDE SEQUENCE</scope>
    <source>
        <strain evidence="1">ASF457</strain>
    </source>
</reference>
<evidence type="ECO:0000313" key="2">
    <source>
        <dbReference type="Proteomes" id="UP000017429"/>
    </source>
</evidence>
<reference evidence="1" key="2">
    <citation type="submission" date="2022-05" db="EMBL/GenBank/DDBJ databases">
        <authorList>
            <person name="Proctor A.L."/>
            <person name="Phillips G.J."/>
            <person name="Wannemuehler M.J."/>
        </authorList>
    </citation>
    <scope>NUCLEOTIDE SEQUENCE</scope>
    <source>
        <strain evidence="1">ASF457</strain>
    </source>
</reference>
<protein>
    <submittedName>
        <fullName evidence="1">Uncharacterized protein</fullName>
    </submittedName>
</protein>
<sequence>MNNNTINFSDYDTVLDIYTVIAEKYILFTDKDLIDLSMKDNKQYSAFGITIPNKIIKESINYLNADKSIFSNIVRKYPYIQLILLYWMYNKMYEVDKKKGGIIDGEIYDFQYETIKYTYFVYPFEIYDNIAKRLDYGKYYDLELVSKYIQQFERKTIKVRDFSNKYNIISYSADDINAVLLYDKLEYFSIYDLVYDSLYAIILSSFFGAAVNGSQKLLLPINQSDFKYEEYSYKALYKTLRSIYPKAKDTIIKLVCKYPILDKENSLIVKSKPSEFFNESTFTGSEFDNKIFNMGIGYDEAYEISARSVEYAQANSWGDVELYENYLIECAQSLCPPYKKDGYFSYKEYEEATGSFFYASHNFASYSPSFYLYRYLRGYIWRGQSYSYNEYRLINRIYAYLYRKYSGLQLMTLLFINAYCR</sequence>
<evidence type="ECO:0000313" key="1">
    <source>
        <dbReference type="EMBL" id="USF25044.1"/>
    </source>
</evidence>
<name>A0AA97LQU3_9BACT</name>